<dbReference type="InterPro" id="IPR005162">
    <property type="entry name" value="Retrotrans_gag_dom"/>
</dbReference>
<evidence type="ECO:0000259" key="2">
    <source>
        <dbReference type="Pfam" id="PF03732"/>
    </source>
</evidence>
<dbReference type="PANTHER" id="PTHR33223">
    <property type="entry name" value="CCHC-TYPE DOMAIN-CONTAINING PROTEIN"/>
    <property type="match status" value="1"/>
</dbReference>
<feature type="region of interest" description="Disordered" evidence="1">
    <location>
        <begin position="326"/>
        <end position="380"/>
    </location>
</feature>
<reference evidence="4" key="1">
    <citation type="submission" date="2024-07" db="EMBL/GenBank/DDBJ databases">
        <title>Two chromosome-level genome assemblies of Korean endemic species Abeliophyllum distichum and Forsythia ovata (Oleaceae).</title>
        <authorList>
            <person name="Jang H."/>
        </authorList>
    </citation>
    <scope>NUCLEOTIDE SEQUENCE [LARGE SCALE GENOMIC DNA]</scope>
</reference>
<comment type="caution">
    <text evidence="3">The sequence shown here is derived from an EMBL/GenBank/DDBJ whole genome shotgun (WGS) entry which is preliminary data.</text>
</comment>
<organism evidence="3 4">
    <name type="scientific">Abeliophyllum distichum</name>
    <dbReference type="NCBI Taxonomy" id="126358"/>
    <lineage>
        <taxon>Eukaryota</taxon>
        <taxon>Viridiplantae</taxon>
        <taxon>Streptophyta</taxon>
        <taxon>Embryophyta</taxon>
        <taxon>Tracheophyta</taxon>
        <taxon>Spermatophyta</taxon>
        <taxon>Magnoliopsida</taxon>
        <taxon>eudicotyledons</taxon>
        <taxon>Gunneridae</taxon>
        <taxon>Pentapetalae</taxon>
        <taxon>asterids</taxon>
        <taxon>lamiids</taxon>
        <taxon>Lamiales</taxon>
        <taxon>Oleaceae</taxon>
        <taxon>Forsythieae</taxon>
        <taxon>Abeliophyllum</taxon>
    </lineage>
</organism>
<dbReference type="PANTHER" id="PTHR33223:SF10">
    <property type="entry name" value="AMINOTRANSFERASE-LIKE PLANT MOBILE DOMAIN-CONTAINING PROTEIN"/>
    <property type="match status" value="1"/>
</dbReference>
<feature type="compositionally biased region" description="Basic residues" evidence="1">
    <location>
        <begin position="1"/>
        <end position="10"/>
    </location>
</feature>
<protein>
    <recommendedName>
        <fullName evidence="2">Retrotransposon gag domain-containing protein</fullName>
    </recommendedName>
</protein>
<feature type="compositionally biased region" description="Basic and acidic residues" evidence="1">
    <location>
        <begin position="326"/>
        <end position="356"/>
    </location>
</feature>
<gene>
    <name evidence="3" type="ORF">Adt_19777</name>
</gene>
<dbReference type="Pfam" id="PF03732">
    <property type="entry name" value="Retrotrans_gag"/>
    <property type="match status" value="1"/>
</dbReference>
<feature type="region of interest" description="Disordered" evidence="1">
    <location>
        <begin position="64"/>
        <end position="116"/>
    </location>
</feature>
<dbReference type="EMBL" id="JBFOLK010000006">
    <property type="protein sequence ID" value="KAL2504156.1"/>
    <property type="molecule type" value="Genomic_DNA"/>
</dbReference>
<evidence type="ECO:0000313" key="4">
    <source>
        <dbReference type="Proteomes" id="UP001604336"/>
    </source>
</evidence>
<evidence type="ECO:0000313" key="3">
    <source>
        <dbReference type="EMBL" id="KAL2504156.1"/>
    </source>
</evidence>
<name>A0ABD1STW9_9LAMI</name>
<proteinExistence type="predicted"/>
<feature type="domain" description="Retrotransposon gag" evidence="2">
    <location>
        <begin position="203"/>
        <end position="290"/>
    </location>
</feature>
<sequence>MARPRTRGARSVHEAPSEGTVAESESGTHGMEPPPPTYATVHQFETLQTQMTAMMTLLQSQIHTSADHVTSPPVDPAEHSPVQLSQEDPATPMADRGVSAQDPVDRPPPLPQSPTLDLERKLDEMLTQKIESALTKRKDKRRQMVLEEDPFAPEIMAVPLPKGFKQPMIESYDGVTDPLDHLRTFVDMMRLYAAPDAVMCRSFPPTLCREARDWVATLAPRSVKTFDQLSQSFVAYFLSSKRKRKTAIGLMQVIQEKEETLQDYLARFSRATLGIKDLQMSVVVTAIMNGTRNRSFKMSLSKNPPELMQELLRKWDKYVDAEEAERVTKSLHEGREPETNKRKSHDNQRVRDDKGKQKVGPRDQVQSNKWPPRPQYEGAKVFTPLNTSQANVLMKIRDMRELEWPQRMAAPPSKRDKRKYCHFHRDHGHDTENCFQLKEELERLLKRGFLARYMKNDRGKEMAVESPTNPPPRAGVINVISEGIATCASTT</sequence>
<keyword evidence="4" id="KW-1185">Reference proteome</keyword>
<dbReference type="AlphaFoldDB" id="A0ABD1STW9"/>
<dbReference type="Proteomes" id="UP001604336">
    <property type="component" value="Unassembled WGS sequence"/>
</dbReference>
<evidence type="ECO:0000256" key="1">
    <source>
        <dbReference type="SAM" id="MobiDB-lite"/>
    </source>
</evidence>
<feature type="region of interest" description="Disordered" evidence="1">
    <location>
        <begin position="1"/>
        <end position="39"/>
    </location>
</feature>
<accession>A0ABD1STW9</accession>